<dbReference type="PANTHER" id="PTHR23135">
    <property type="entry name" value="MUR LIGASE FAMILY MEMBER"/>
    <property type="match status" value="1"/>
</dbReference>
<dbReference type="InterPro" id="IPR013221">
    <property type="entry name" value="Mur_ligase_cen"/>
</dbReference>
<dbReference type="InterPro" id="IPR036565">
    <property type="entry name" value="Mur-like_cat_sf"/>
</dbReference>
<accession>A0ABX7II91</accession>
<evidence type="ECO:0000313" key="4">
    <source>
        <dbReference type="EMBL" id="QRV02144.1"/>
    </source>
</evidence>
<sequence>MTFLDLRNTVGMIAGHLAATASRTLGRGSGGMIGGRVASRISPNLLRDLTQRMQVVIITGTNGKSTTTRMIAEAVTAGGLTVATNRGGDNMLPGVLAAVLENPNADVAVLEVDEMWVARVANEVNPDVFVYLNLSRDQLDRVGEISTIEQRLRQAINEHKAATIVANIDDPLITSAAWDSHNPVWVAAGQGWSGDSLTSPRTGGIIVYADDAVAPQTTDVPFASGNDTSVWWRAISLDADGSSDATDVHSFARPYPQWSWSAPSCDFQPGTPMDIHGPNGTMNAVINLPGRANRSNATQALAAACALGVKPAVAARGIAGVSSVAGRYANVNIDGRNVRLLLAKNPAGWQESLTMLRADSALVVGINGQVADGVDLSWLWDVEFSALAERHVWACGERGADLNVRLHYAGVDAEFVADPVSAILATPPGDVDVLLNYTSFRDTLVALKKRGYDL</sequence>
<keyword evidence="1" id="KW-0479">Metal-binding</keyword>
<protein>
    <recommendedName>
        <fullName evidence="1">Lipid II isoglutaminyl synthase (glutamine-hydrolyzing) subunit MurT</fullName>
        <ecNumber evidence="1">6.3.5.13</ecNumber>
    </recommendedName>
</protein>
<evidence type="ECO:0000259" key="2">
    <source>
        <dbReference type="Pfam" id="PF08245"/>
    </source>
</evidence>
<feature type="domain" description="Lipid II isoglutaminyl synthase (glutamine-hydrolyzing) subunit MurT C-terminal" evidence="3">
    <location>
        <begin position="342"/>
        <end position="439"/>
    </location>
</feature>
<dbReference type="HAMAP" id="MF_02214">
    <property type="entry name" value="Lipid_II_synth_MurT"/>
    <property type="match status" value="1"/>
</dbReference>
<comment type="function">
    <text evidence="1">The lipid II isoglutaminyl synthase complex catalyzes the formation of alpha-D-isoglutamine in the cell wall lipid II stem peptide. The MurT subunit catalyzes the ATP-dependent amidation of D-glutamate residue of lipid II, converting it to an isoglutamine residue.</text>
</comment>
<evidence type="ECO:0000313" key="5">
    <source>
        <dbReference type="Proteomes" id="UP000602653"/>
    </source>
</evidence>
<keyword evidence="5" id="KW-1185">Reference proteome</keyword>
<proteinExistence type="inferred from homology"/>
<dbReference type="Pfam" id="PF08353">
    <property type="entry name" value="MurT_C"/>
    <property type="match status" value="1"/>
</dbReference>
<dbReference type="EC" id="6.3.5.13" evidence="1"/>
<comment type="pathway">
    <text evidence="1">Cell wall biogenesis; peptidoglycan biosynthesis.</text>
</comment>
<dbReference type="SUPFAM" id="SSF53623">
    <property type="entry name" value="MurD-like peptide ligases, catalytic domain"/>
    <property type="match status" value="1"/>
</dbReference>
<dbReference type="RefSeq" id="WP_204424426.1">
    <property type="nucleotide sequence ID" value="NZ_CP070228.1"/>
</dbReference>
<keyword evidence="1" id="KW-0573">Peptidoglycan synthesis</keyword>
<feature type="active site" evidence="1">
    <location>
        <position position="375"/>
    </location>
</feature>
<dbReference type="InterPro" id="IPR043703">
    <property type="entry name" value="Lipid_II_synth_MurT"/>
</dbReference>
<comment type="catalytic activity">
    <reaction evidence="1">
        <text>beta-D-GlcNAc-(1-&gt;4)-Mur2Ac(oyl-L-Ala-gamma-D-Glu-L-Lys-D-Ala-D-Ala)-di-trans,octa-cis-undecaprenyl diphosphate + L-glutamine + ATP + H2O = beta-D-GlcNAc-(1-&gt;4)-Mur2Ac(oyl-L-Ala-D-isoglutaminyl-L-Lys-D-Ala-D-Ala)-di-trans,octa-cis-undecaprenyl diphosphate + L-glutamate + ADP + phosphate + H(+)</text>
        <dbReference type="Rhea" id="RHEA:57928"/>
        <dbReference type="ChEBI" id="CHEBI:15377"/>
        <dbReference type="ChEBI" id="CHEBI:15378"/>
        <dbReference type="ChEBI" id="CHEBI:29985"/>
        <dbReference type="ChEBI" id="CHEBI:30616"/>
        <dbReference type="ChEBI" id="CHEBI:43474"/>
        <dbReference type="ChEBI" id="CHEBI:58359"/>
        <dbReference type="ChEBI" id="CHEBI:60033"/>
        <dbReference type="ChEBI" id="CHEBI:62233"/>
        <dbReference type="ChEBI" id="CHEBI:456216"/>
        <dbReference type="EC" id="6.3.5.13"/>
    </reaction>
</comment>
<keyword evidence="1" id="KW-0436">Ligase</keyword>
<dbReference type="InterPro" id="IPR013564">
    <property type="entry name" value="MurT_C"/>
</dbReference>
<evidence type="ECO:0000259" key="3">
    <source>
        <dbReference type="Pfam" id="PF08353"/>
    </source>
</evidence>
<dbReference type="PANTHER" id="PTHR23135:SF7">
    <property type="entry name" value="LIPID II ISOGLUTAMINYL SYNTHASE (GLUTAMINE-HYDROLYZING) SUBUNIT MURT"/>
    <property type="match status" value="1"/>
</dbReference>
<keyword evidence="1" id="KW-0547">Nucleotide-binding</keyword>
<comment type="similarity">
    <text evidence="1">Belongs to the MurCDEF family. MurT subfamily.</text>
</comment>
<keyword evidence="1" id="KW-0961">Cell wall biogenesis/degradation</keyword>
<dbReference type="Proteomes" id="UP000602653">
    <property type="component" value="Chromosome"/>
</dbReference>
<comment type="catalytic activity">
    <reaction evidence="1">
        <text>beta-D-GlcNAc-(1-&gt;4)-Mur2Ac(oyl-L-Ala-gamma-D-O-P-Glu-L-Lys-D-Ala-D-Ala)-di-trans,octa-cis-undecaprenyl diphosphate + NH4(+) = beta-D-GlcNAc-(1-&gt;4)-Mur2Ac(oyl-L-Ala-D-isoglutaminyl-L-Lys-D-Ala-D-Ala)-di-trans,octa-cis-undecaprenyl diphosphate + phosphate + H(+)</text>
        <dbReference type="Rhea" id="RHEA:57932"/>
        <dbReference type="ChEBI" id="CHEBI:15378"/>
        <dbReference type="ChEBI" id="CHEBI:28938"/>
        <dbReference type="ChEBI" id="CHEBI:43474"/>
        <dbReference type="ChEBI" id="CHEBI:62233"/>
        <dbReference type="ChEBI" id="CHEBI:143132"/>
    </reaction>
</comment>
<name>A0ABX7II91_9ACTO</name>
<reference evidence="4 5" key="1">
    <citation type="submission" date="2021-02" db="EMBL/GenBank/DDBJ databases">
        <title>Complete Genome Sequence of Arcanobacterium phocisimile strain DSM 26142T from a harbour seal.</title>
        <authorList>
            <person name="Borowiak M."/>
            <person name="Alssahen M."/>
            <person name="Malorny B."/>
            <person name="Laemmler C."/>
            <person name="Siebert U."/>
            <person name="Ploetz M."/>
            <person name="Abdulmawjood A."/>
        </authorList>
    </citation>
    <scope>NUCLEOTIDE SEQUENCE [LARGE SCALE GENOMIC DNA]</scope>
    <source>
        <strain evidence="4 5">DSM 26142</strain>
    </source>
</reference>
<keyword evidence="1" id="KW-0133">Cell shape</keyword>
<dbReference type="EMBL" id="CP070228">
    <property type="protein sequence ID" value="QRV02144.1"/>
    <property type="molecule type" value="Genomic_DNA"/>
</dbReference>
<organism evidence="4 5">
    <name type="scientific">Arcanobacterium phocisimile</name>
    <dbReference type="NCBI Taxonomy" id="1302235"/>
    <lineage>
        <taxon>Bacteria</taxon>
        <taxon>Bacillati</taxon>
        <taxon>Actinomycetota</taxon>
        <taxon>Actinomycetes</taxon>
        <taxon>Actinomycetales</taxon>
        <taxon>Actinomycetaceae</taxon>
        <taxon>Arcanobacterium</taxon>
    </lineage>
</organism>
<dbReference type="Gene3D" id="3.40.1190.10">
    <property type="entry name" value="Mur-like, catalytic domain"/>
    <property type="match status" value="1"/>
</dbReference>
<comment type="catalytic activity">
    <reaction evidence="1">
        <text>beta-D-GlcNAc-(1-&gt;4)-Mur2Ac(oyl-L-Ala-gamma-D-Glu-L-Lys-D-Ala-D-Ala)-di-trans,octa-cis-undecaprenyl diphosphate + ATP = beta-D-GlcNAc-(1-&gt;4)-Mur2Ac(oyl-L-Ala-gamma-D-O-P-Glu-L-Lys-D-Ala-D-Ala)-di-trans,octa-cis-undecaprenyl diphosphate + ADP</text>
        <dbReference type="Rhea" id="RHEA:59488"/>
        <dbReference type="ChEBI" id="CHEBI:30616"/>
        <dbReference type="ChEBI" id="CHEBI:60033"/>
        <dbReference type="ChEBI" id="CHEBI:143132"/>
        <dbReference type="ChEBI" id="CHEBI:456216"/>
    </reaction>
</comment>
<keyword evidence="1" id="KW-0067">ATP-binding</keyword>
<dbReference type="Pfam" id="PF08245">
    <property type="entry name" value="Mur_ligase_M"/>
    <property type="match status" value="1"/>
</dbReference>
<feature type="domain" description="Mur ligase central" evidence="2">
    <location>
        <begin position="58"/>
        <end position="174"/>
    </location>
</feature>
<comment type="subunit">
    <text evidence="1">Forms a heterodimer with GatD.</text>
</comment>
<gene>
    <name evidence="1" type="primary">murT</name>
    <name evidence="4" type="ORF">JTE88_08775</name>
</gene>
<evidence type="ECO:0000256" key="1">
    <source>
        <dbReference type="HAMAP-Rule" id="MF_02214"/>
    </source>
</evidence>
<comment type="caution">
    <text evidence="1">Lacks conserved residue(s) required for the propagation of feature annotation.</text>
</comment>